<dbReference type="AlphaFoldDB" id="A0A9P0C720"/>
<feature type="compositionally biased region" description="Basic and acidic residues" evidence="1">
    <location>
        <begin position="120"/>
        <end position="129"/>
    </location>
</feature>
<name>A0A9P0C720_BEMTA</name>
<keyword evidence="3" id="KW-1185">Reference proteome</keyword>
<protein>
    <submittedName>
        <fullName evidence="2">Uncharacterized protein</fullName>
    </submittedName>
</protein>
<evidence type="ECO:0000313" key="2">
    <source>
        <dbReference type="EMBL" id="CAH0754300.1"/>
    </source>
</evidence>
<reference evidence="2" key="1">
    <citation type="submission" date="2021-12" db="EMBL/GenBank/DDBJ databases">
        <authorList>
            <person name="King R."/>
        </authorList>
    </citation>
    <scope>NUCLEOTIDE SEQUENCE</scope>
</reference>
<dbReference type="EMBL" id="OU963862">
    <property type="protein sequence ID" value="CAH0754300.1"/>
    <property type="molecule type" value="Genomic_DNA"/>
</dbReference>
<organism evidence="2 3">
    <name type="scientific">Bemisia tabaci</name>
    <name type="common">Sweetpotato whitefly</name>
    <name type="synonym">Aleurodes tabaci</name>
    <dbReference type="NCBI Taxonomy" id="7038"/>
    <lineage>
        <taxon>Eukaryota</taxon>
        <taxon>Metazoa</taxon>
        <taxon>Ecdysozoa</taxon>
        <taxon>Arthropoda</taxon>
        <taxon>Hexapoda</taxon>
        <taxon>Insecta</taxon>
        <taxon>Pterygota</taxon>
        <taxon>Neoptera</taxon>
        <taxon>Paraneoptera</taxon>
        <taxon>Hemiptera</taxon>
        <taxon>Sternorrhyncha</taxon>
        <taxon>Aleyrodoidea</taxon>
        <taxon>Aleyrodidae</taxon>
        <taxon>Aleyrodinae</taxon>
        <taxon>Bemisia</taxon>
    </lineage>
</organism>
<evidence type="ECO:0000256" key="1">
    <source>
        <dbReference type="SAM" id="MobiDB-lite"/>
    </source>
</evidence>
<evidence type="ECO:0000313" key="3">
    <source>
        <dbReference type="Proteomes" id="UP001152759"/>
    </source>
</evidence>
<feature type="region of interest" description="Disordered" evidence="1">
    <location>
        <begin position="105"/>
        <end position="129"/>
    </location>
</feature>
<sequence length="343" mass="38231">MSGRSEKILRAALGERYITPQKRILKATEENTEVVPAKKSPPRPADIAHAVSRHILSDVTNNNLEPINKFCNAPLPQGVNKFCNAPLPQGVNKFCNAPLPQGVNHLPSPGNGGNSNSNLRQEHETSQSARKELFSDPYLYPDDSSSNISQPIPYVSRLSELEVEIIDENGVDYQIQSQENAENEIANTNGIAVDSTDLSNDSLSMKVDALAEARDLIKYINNKEMSQMAAIFDESRKFSDEDLEDLQNKQNKLDGLLDILLTKEEQENCESVVKAIVDNVPKLSTDNSRPFAQFHNDRNYEEVAVEVDQSDVIDPVWNILPQDQLNSKFCIDAIRELQKKSGT</sequence>
<proteinExistence type="predicted"/>
<dbReference type="Proteomes" id="UP001152759">
    <property type="component" value="Chromosome 1"/>
</dbReference>
<gene>
    <name evidence="2" type="ORF">BEMITA_LOCUS1529</name>
</gene>
<accession>A0A9P0C720</accession>